<dbReference type="PANTHER" id="PTHR36115:SF9">
    <property type="entry name" value="LMO1584 PROTEIN"/>
    <property type="match status" value="1"/>
</dbReference>
<comment type="subcellular location">
    <subcellularLocation>
        <location evidence="1">Cell membrane</location>
        <topology evidence="1">Multi-pass membrane protein</topology>
    </subcellularLocation>
</comment>
<evidence type="ECO:0000313" key="9">
    <source>
        <dbReference type="Proteomes" id="UP000319756"/>
    </source>
</evidence>
<dbReference type="PANTHER" id="PTHR36115">
    <property type="entry name" value="PROLINE-RICH ANTIGEN HOMOLOG-RELATED"/>
    <property type="match status" value="1"/>
</dbReference>
<keyword evidence="2" id="KW-1003">Cell membrane</keyword>
<dbReference type="EMBL" id="CP035485">
    <property type="protein sequence ID" value="QDI92395.1"/>
    <property type="molecule type" value="Genomic_DNA"/>
</dbReference>
<feature type="transmembrane region" description="Helical" evidence="6">
    <location>
        <begin position="13"/>
        <end position="36"/>
    </location>
</feature>
<dbReference type="Pfam" id="PF06271">
    <property type="entry name" value="RDD"/>
    <property type="match status" value="1"/>
</dbReference>
<feature type="transmembrane region" description="Helical" evidence="6">
    <location>
        <begin position="48"/>
        <end position="65"/>
    </location>
</feature>
<dbReference type="KEGG" id="sale:EPH95_15340"/>
<evidence type="ECO:0000313" key="8">
    <source>
        <dbReference type="EMBL" id="QDI92395.1"/>
    </source>
</evidence>
<evidence type="ECO:0000256" key="5">
    <source>
        <dbReference type="ARBA" id="ARBA00023136"/>
    </source>
</evidence>
<dbReference type="OrthoDB" id="1787043at2"/>
<gene>
    <name evidence="8" type="ORF">EPH95_15340</name>
</gene>
<evidence type="ECO:0000256" key="2">
    <source>
        <dbReference type="ARBA" id="ARBA00022475"/>
    </source>
</evidence>
<keyword evidence="3 6" id="KW-0812">Transmembrane</keyword>
<name>A0A514LLI9_9BACI</name>
<evidence type="ECO:0000256" key="4">
    <source>
        <dbReference type="ARBA" id="ARBA00022989"/>
    </source>
</evidence>
<dbReference type="GO" id="GO:0005886">
    <property type="term" value="C:plasma membrane"/>
    <property type="evidence" value="ECO:0007669"/>
    <property type="project" value="UniProtKB-SubCell"/>
</dbReference>
<accession>A0A514LLI9</accession>
<keyword evidence="5 6" id="KW-0472">Membrane</keyword>
<dbReference type="RefSeq" id="WP_142090903.1">
    <property type="nucleotide sequence ID" value="NZ_CP035485.1"/>
</dbReference>
<dbReference type="AlphaFoldDB" id="A0A514LLI9"/>
<keyword evidence="9" id="KW-1185">Reference proteome</keyword>
<evidence type="ECO:0000256" key="3">
    <source>
        <dbReference type="ARBA" id="ARBA00022692"/>
    </source>
</evidence>
<evidence type="ECO:0000256" key="6">
    <source>
        <dbReference type="SAM" id="Phobius"/>
    </source>
</evidence>
<keyword evidence="4 6" id="KW-1133">Transmembrane helix</keyword>
<evidence type="ECO:0000256" key="1">
    <source>
        <dbReference type="ARBA" id="ARBA00004651"/>
    </source>
</evidence>
<dbReference type="Proteomes" id="UP000319756">
    <property type="component" value="Chromosome"/>
</dbReference>
<evidence type="ECO:0000259" key="7">
    <source>
        <dbReference type="Pfam" id="PF06271"/>
    </source>
</evidence>
<feature type="domain" description="RDD" evidence="7">
    <location>
        <begin position="7"/>
        <end position="130"/>
    </location>
</feature>
<sequence length="140" mass="15362">MHVSQFGGFWARFAALLLDGILIGIVVMLAISIANLDTTSQAVQLGEGLFTLAYAVVLPGIWYGYTVGKRILGVRVVKTDNKDVHIGTMLLREFVGGVIYAFTLGIALVVSIFMVALRRDKRAIHDFIAGTYVTYQKPQK</sequence>
<reference evidence="9" key="1">
    <citation type="submission" date="2019-01" db="EMBL/GenBank/DDBJ databases">
        <title>Genomic analysis of Salicibibacter sp. NKC3-5.</title>
        <authorList>
            <person name="Oh Y.J."/>
        </authorList>
    </citation>
    <scope>NUCLEOTIDE SEQUENCE [LARGE SCALE GENOMIC DNA]</scope>
    <source>
        <strain evidence="9">NKC3-5</strain>
    </source>
</reference>
<feature type="transmembrane region" description="Helical" evidence="6">
    <location>
        <begin position="98"/>
        <end position="117"/>
    </location>
</feature>
<organism evidence="8 9">
    <name type="scientific">Salicibibacter halophilus</name>
    <dbReference type="NCBI Taxonomy" id="2502791"/>
    <lineage>
        <taxon>Bacteria</taxon>
        <taxon>Bacillati</taxon>
        <taxon>Bacillota</taxon>
        <taxon>Bacilli</taxon>
        <taxon>Bacillales</taxon>
        <taxon>Bacillaceae</taxon>
        <taxon>Salicibibacter</taxon>
    </lineage>
</organism>
<protein>
    <submittedName>
        <fullName evidence="8">RDD family protein</fullName>
    </submittedName>
</protein>
<dbReference type="InterPro" id="IPR010432">
    <property type="entry name" value="RDD"/>
</dbReference>
<dbReference type="InterPro" id="IPR051791">
    <property type="entry name" value="Pra-immunoreactive"/>
</dbReference>
<proteinExistence type="predicted"/>